<name>A0ABV6ZW31_9PROT</name>
<sequence length="266" mass="28605">MFHSCKLWIRTVTAALVATMLTAPLASAHKTYLATERTVWEAGSEVTVGLTSALEFPDIETGPARNRIDFTSVRVGHDEVVEDLTYEETPTALRVSFTPQSTGFASVAISALPRSGEIAPEDVALYFDEIGADAVTRAAFDALPGDPAMMRSYTKHTKIFLCVETCESGADMAAVPVGQALEFVAGQGNPRSFVLLWQGEALPRHDVDIYSASGRHERLETNSDGQFEIGSDLSGAVLVSAVRITLPDEPSGIYHSDQATLAVTLR</sequence>
<evidence type="ECO:0000313" key="3">
    <source>
        <dbReference type="Proteomes" id="UP001595379"/>
    </source>
</evidence>
<dbReference type="Pfam" id="PF10670">
    <property type="entry name" value="DUF4198"/>
    <property type="match status" value="1"/>
</dbReference>
<feature type="chain" id="PRO_5047066788" evidence="1">
    <location>
        <begin position="29"/>
        <end position="266"/>
    </location>
</feature>
<comment type="caution">
    <text evidence="2">The sequence shown here is derived from an EMBL/GenBank/DDBJ whole genome shotgun (WGS) entry which is preliminary data.</text>
</comment>
<keyword evidence="3" id="KW-1185">Reference proteome</keyword>
<gene>
    <name evidence="2" type="ORF">ACFOOR_06025</name>
</gene>
<evidence type="ECO:0000313" key="2">
    <source>
        <dbReference type="EMBL" id="MFC2925656.1"/>
    </source>
</evidence>
<evidence type="ECO:0000256" key="1">
    <source>
        <dbReference type="SAM" id="SignalP"/>
    </source>
</evidence>
<dbReference type="Proteomes" id="UP001595379">
    <property type="component" value="Unassembled WGS sequence"/>
</dbReference>
<keyword evidence="1" id="KW-0732">Signal</keyword>
<dbReference type="InterPro" id="IPR019613">
    <property type="entry name" value="DUF4198"/>
</dbReference>
<proteinExistence type="predicted"/>
<feature type="signal peptide" evidence="1">
    <location>
        <begin position="1"/>
        <end position="28"/>
    </location>
</feature>
<protein>
    <submittedName>
        <fullName evidence="2">DUF4198 domain-containing protein</fullName>
    </submittedName>
</protein>
<reference evidence="3" key="1">
    <citation type="journal article" date="2019" name="Int. J. Syst. Evol. Microbiol.">
        <title>The Global Catalogue of Microorganisms (GCM) 10K type strain sequencing project: providing services to taxonomists for standard genome sequencing and annotation.</title>
        <authorList>
            <consortium name="The Broad Institute Genomics Platform"/>
            <consortium name="The Broad Institute Genome Sequencing Center for Infectious Disease"/>
            <person name="Wu L."/>
            <person name="Ma J."/>
        </authorList>
    </citation>
    <scope>NUCLEOTIDE SEQUENCE [LARGE SCALE GENOMIC DNA]</scope>
    <source>
        <strain evidence="3">KCTC 52487</strain>
    </source>
</reference>
<dbReference type="RefSeq" id="WP_236957048.1">
    <property type="nucleotide sequence ID" value="NZ_JBHRSV010000005.1"/>
</dbReference>
<accession>A0ABV6ZW31</accession>
<dbReference type="EMBL" id="JBHRSV010000005">
    <property type="protein sequence ID" value="MFC2925656.1"/>
    <property type="molecule type" value="Genomic_DNA"/>
</dbReference>
<organism evidence="2 3">
    <name type="scientific">Hyphobacterium vulgare</name>
    <dbReference type="NCBI Taxonomy" id="1736751"/>
    <lineage>
        <taxon>Bacteria</taxon>
        <taxon>Pseudomonadati</taxon>
        <taxon>Pseudomonadota</taxon>
        <taxon>Alphaproteobacteria</taxon>
        <taxon>Maricaulales</taxon>
        <taxon>Maricaulaceae</taxon>
        <taxon>Hyphobacterium</taxon>
    </lineage>
</organism>